<comment type="caution">
    <text evidence="1">The sequence shown here is derived from an EMBL/GenBank/DDBJ whole genome shotgun (WGS) entry which is preliminary data.</text>
</comment>
<reference evidence="1" key="1">
    <citation type="journal article" date="2023" name="G3 (Bethesda)">
        <title>A reference genome for the long-term kleptoplast-retaining sea slug Elysia crispata morphotype clarki.</title>
        <authorList>
            <person name="Eastman K.E."/>
            <person name="Pendleton A.L."/>
            <person name="Shaikh M.A."/>
            <person name="Suttiyut T."/>
            <person name="Ogas R."/>
            <person name="Tomko P."/>
            <person name="Gavelis G."/>
            <person name="Widhalm J.R."/>
            <person name="Wisecaver J.H."/>
        </authorList>
    </citation>
    <scope>NUCLEOTIDE SEQUENCE</scope>
    <source>
        <strain evidence="1">ECLA1</strain>
    </source>
</reference>
<gene>
    <name evidence="1" type="ORF">RRG08_059259</name>
</gene>
<proteinExistence type="predicted"/>
<keyword evidence="2" id="KW-1185">Reference proteome</keyword>
<dbReference type="EMBL" id="JAWDGP010006692">
    <property type="protein sequence ID" value="KAK3736731.1"/>
    <property type="molecule type" value="Genomic_DNA"/>
</dbReference>
<dbReference type="AlphaFoldDB" id="A0AAE1CUF2"/>
<evidence type="ECO:0000313" key="2">
    <source>
        <dbReference type="Proteomes" id="UP001283361"/>
    </source>
</evidence>
<dbReference type="Proteomes" id="UP001283361">
    <property type="component" value="Unassembled WGS sequence"/>
</dbReference>
<protein>
    <submittedName>
        <fullName evidence="1">Uncharacterized protein</fullName>
    </submittedName>
</protein>
<sequence>MRYIQDKKKRSPGTTRRAYQASAFFVERDGGPISLFMSLDLSIFRRCVSGDESQMTPLQDCEAVERPGAHIAGLIHHLKR</sequence>
<name>A0AAE1CUF2_9GAST</name>
<evidence type="ECO:0000313" key="1">
    <source>
        <dbReference type="EMBL" id="KAK3736731.1"/>
    </source>
</evidence>
<accession>A0AAE1CUF2</accession>
<organism evidence="1 2">
    <name type="scientific">Elysia crispata</name>
    <name type="common">lettuce slug</name>
    <dbReference type="NCBI Taxonomy" id="231223"/>
    <lineage>
        <taxon>Eukaryota</taxon>
        <taxon>Metazoa</taxon>
        <taxon>Spiralia</taxon>
        <taxon>Lophotrochozoa</taxon>
        <taxon>Mollusca</taxon>
        <taxon>Gastropoda</taxon>
        <taxon>Heterobranchia</taxon>
        <taxon>Euthyneura</taxon>
        <taxon>Panpulmonata</taxon>
        <taxon>Sacoglossa</taxon>
        <taxon>Placobranchoidea</taxon>
        <taxon>Plakobranchidae</taxon>
        <taxon>Elysia</taxon>
    </lineage>
</organism>